<protein>
    <recommendedName>
        <fullName evidence="2">Saccharopine dehydrogenase NADP binding domain-containing protein</fullName>
    </recommendedName>
</protein>
<proteinExistence type="inferred from homology"/>
<dbReference type="InterPro" id="IPR005097">
    <property type="entry name" value="Sacchrp_dh_NADP-bd"/>
</dbReference>
<feature type="domain" description="Saccharopine dehydrogenase NADP binding" evidence="2">
    <location>
        <begin position="20"/>
        <end position="150"/>
    </location>
</feature>
<evidence type="ECO:0000313" key="3">
    <source>
        <dbReference type="EMBL" id="CAD9333710.1"/>
    </source>
</evidence>
<evidence type="ECO:0000259" key="2">
    <source>
        <dbReference type="Pfam" id="PF03435"/>
    </source>
</evidence>
<gene>
    <name evidence="3" type="ORF">OSIN01602_LOCUS7248</name>
</gene>
<dbReference type="Pfam" id="PF03435">
    <property type="entry name" value="Sacchrp_dh_NADP"/>
    <property type="match status" value="1"/>
</dbReference>
<comment type="similarity">
    <text evidence="1">Belongs to the saccharopine dehydrogenase family.</text>
</comment>
<dbReference type="InterPro" id="IPR036291">
    <property type="entry name" value="NAD(P)-bd_dom_sf"/>
</dbReference>
<organism evidence="3">
    <name type="scientific">Trieres chinensis</name>
    <name type="common">Marine centric diatom</name>
    <name type="synonym">Odontella sinensis</name>
    <dbReference type="NCBI Taxonomy" id="1514140"/>
    <lineage>
        <taxon>Eukaryota</taxon>
        <taxon>Sar</taxon>
        <taxon>Stramenopiles</taxon>
        <taxon>Ochrophyta</taxon>
        <taxon>Bacillariophyta</taxon>
        <taxon>Mediophyceae</taxon>
        <taxon>Biddulphiophycidae</taxon>
        <taxon>Eupodiscales</taxon>
        <taxon>Parodontellaceae</taxon>
        <taxon>Trieres</taxon>
    </lineage>
</organism>
<dbReference type="AlphaFoldDB" id="A0A7S1ZB37"/>
<dbReference type="GO" id="GO:0005739">
    <property type="term" value="C:mitochondrion"/>
    <property type="evidence" value="ECO:0007669"/>
    <property type="project" value="TreeGrafter"/>
</dbReference>
<dbReference type="SUPFAM" id="SSF51735">
    <property type="entry name" value="NAD(P)-binding Rossmann-fold domains"/>
    <property type="match status" value="1"/>
</dbReference>
<name>A0A7S1ZB37_TRICV</name>
<dbReference type="PANTHER" id="PTHR12286">
    <property type="entry name" value="SACCHAROPINE DEHYDROGENASE-LIKE OXIDOREDUCTASE"/>
    <property type="match status" value="1"/>
</dbReference>
<dbReference type="PANTHER" id="PTHR12286:SF5">
    <property type="entry name" value="SACCHAROPINE DEHYDROGENASE-LIKE OXIDOREDUCTASE"/>
    <property type="match status" value="1"/>
</dbReference>
<dbReference type="EMBL" id="HBGO01012984">
    <property type="protein sequence ID" value="CAD9333710.1"/>
    <property type="molecule type" value="Transcribed_RNA"/>
</dbReference>
<accession>A0A7S1ZB37</accession>
<dbReference type="Gene3D" id="3.40.50.720">
    <property type="entry name" value="NAD(P)-binding Rossmann-like Domain"/>
    <property type="match status" value="1"/>
</dbReference>
<dbReference type="GO" id="GO:0005811">
    <property type="term" value="C:lipid droplet"/>
    <property type="evidence" value="ECO:0007669"/>
    <property type="project" value="TreeGrafter"/>
</dbReference>
<sequence length="442" mass="47206">MAMAADGTNEDRASREFDLLVYGATGFTGRRVAEYATQKCPSLLPVPLRVGVAGRDGPKLRDLASSLGLNAERDSIVANLDDEPELVRALRRTRVVLACAGPYRKCGMPLVRAAVKAGTDCLDLCGEPQFFDDAAVECDDGARAAGVLVVSACAFDSVPAELSAAMVARELRKRHGAVEEDGGGGDGVVSGIEICHTAHNVARGNPTTFHAAVDGFHAAATGELRASRDRAKAKFVGGGPPPKRPEGWPQLPRAPTWHGPSGTYALRFPGADASAILGSWRYLRHRFPERYEATPRPELSVLFGVPDRTSAAKALGYGAVFSSLARYKWGCDLLHTHFNMFSGGVFAEGGPTEEELKKGSFVTHCTGYGRTRNEVVRTTCTGPELGYVATPRMIVALAVTVLKHRKSLPFQGGVMLPGALFGECEDAYDLLSQNGVEFKVTQ</sequence>
<dbReference type="InterPro" id="IPR051276">
    <property type="entry name" value="Saccharopine_DH-like_oxidrdct"/>
</dbReference>
<dbReference type="GO" id="GO:0005886">
    <property type="term" value="C:plasma membrane"/>
    <property type="evidence" value="ECO:0007669"/>
    <property type="project" value="TreeGrafter"/>
</dbReference>
<dbReference type="GO" id="GO:0009247">
    <property type="term" value="P:glycolipid biosynthetic process"/>
    <property type="evidence" value="ECO:0007669"/>
    <property type="project" value="TreeGrafter"/>
</dbReference>
<evidence type="ECO:0000256" key="1">
    <source>
        <dbReference type="ARBA" id="ARBA00038048"/>
    </source>
</evidence>
<reference evidence="3" key="1">
    <citation type="submission" date="2021-01" db="EMBL/GenBank/DDBJ databases">
        <authorList>
            <person name="Corre E."/>
            <person name="Pelletier E."/>
            <person name="Niang G."/>
            <person name="Scheremetjew M."/>
            <person name="Finn R."/>
            <person name="Kale V."/>
            <person name="Holt S."/>
            <person name="Cochrane G."/>
            <person name="Meng A."/>
            <person name="Brown T."/>
            <person name="Cohen L."/>
        </authorList>
    </citation>
    <scope>NUCLEOTIDE SEQUENCE</scope>
    <source>
        <strain evidence="3">Grunow 1884</strain>
    </source>
</reference>